<dbReference type="GO" id="GO:0016705">
    <property type="term" value="F:oxidoreductase activity, acting on paired donors, with incorporation or reduction of molecular oxygen"/>
    <property type="evidence" value="ECO:0007669"/>
    <property type="project" value="InterPro"/>
</dbReference>
<keyword evidence="4 9" id="KW-0349">Heme</keyword>
<keyword evidence="11" id="KW-0812">Transmembrane</keyword>
<organism evidence="12 13">
    <name type="scientific">Sistotremastrum niveocremeum HHB9708</name>
    <dbReference type="NCBI Taxonomy" id="1314777"/>
    <lineage>
        <taxon>Eukaryota</taxon>
        <taxon>Fungi</taxon>
        <taxon>Dikarya</taxon>
        <taxon>Basidiomycota</taxon>
        <taxon>Agaricomycotina</taxon>
        <taxon>Agaricomycetes</taxon>
        <taxon>Sistotremastrales</taxon>
        <taxon>Sistotremastraceae</taxon>
        <taxon>Sertulicium</taxon>
        <taxon>Sertulicium niveocremeum</taxon>
    </lineage>
</organism>
<dbReference type="GO" id="GO:0004497">
    <property type="term" value="F:monooxygenase activity"/>
    <property type="evidence" value="ECO:0007669"/>
    <property type="project" value="UniProtKB-KW"/>
</dbReference>
<dbReference type="InterPro" id="IPR050121">
    <property type="entry name" value="Cytochrome_P450_monoxygenase"/>
</dbReference>
<evidence type="ECO:0000256" key="2">
    <source>
        <dbReference type="ARBA" id="ARBA00005179"/>
    </source>
</evidence>
<feature type="binding site" description="axial binding residue" evidence="9">
    <location>
        <position position="481"/>
    </location>
    <ligand>
        <name>heme</name>
        <dbReference type="ChEBI" id="CHEBI:30413"/>
    </ligand>
    <ligandPart>
        <name>Fe</name>
        <dbReference type="ChEBI" id="CHEBI:18248"/>
    </ligandPart>
</feature>
<evidence type="ECO:0000256" key="7">
    <source>
        <dbReference type="ARBA" id="ARBA00023004"/>
    </source>
</evidence>
<evidence type="ECO:0000256" key="1">
    <source>
        <dbReference type="ARBA" id="ARBA00001971"/>
    </source>
</evidence>
<dbReference type="Pfam" id="PF00067">
    <property type="entry name" value="p450"/>
    <property type="match status" value="1"/>
</dbReference>
<comment type="cofactor">
    <cofactor evidence="1 9">
        <name>heme</name>
        <dbReference type="ChEBI" id="CHEBI:30413"/>
    </cofactor>
</comment>
<keyword evidence="11" id="KW-1133">Transmembrane helix</keyword>
<keyword evidence="5 9" id="KW-0479">Metal-binding</keyword>
<keyword evidence="11" id="KW-0472">Membrane</keyword>
<dbReference type="STRING" id="1314777.A0A164R7K7"/>
<keyword evidence="13" id="KW-1185">Reference proteome</keyword>
<dbReference type="CDD" id="cd11069">
    <property type="entry name" value="CYP_FUM15-like"/>
    <property type="match status" value="1"/>
</dbReference>
<reference evidence="12 13" key="1">
    <citation type="journal article" date="2016" name="Mol. Biol. Evol.">
        <title>Comparative Genomics of Early-Diverging Mushroom-Forming Fungi Provides Insights into the Origins of Lignocellulose Decay Capabilities.</title>
        <authorList>
            <person name="Nagy L.G."/>
            <person name="Riley R."/>
            <person name="Tritt A."/>
            <person name="Adam C."/>
            <person name="Daum C."/>
            <person name="Floudas D."/>
            <person name="Sun H."/>
            <person name="Yadav J.S."/>
            <person name="Pangilinan J."/>
            <person name="Larsson K.H."/>
            <person name="Matsuura K."/>
            <person name="Barry K."/>
            <person name="Labutti K."/>
            <person name="Kuo R."/>
            <person name="Ohm R.A."/>
            <person name="Bhattacharya S.S."/>
            <person name="Shirouzu T."/>
            <person name="Yoshinaga Y."/>
            <person name="Martin F.M."/>
            <person name="Grigoriev I.V."/>
            <person name="Hibbett D.S."/>
        </authorList>
    </citation>
    <scope>NUCLEOTIDE SEQUENCE [LARGE SCALE GENOMIC DNA]</scope>
    <source>
        <strain evidence="12 13">HHB9708</strain>
    </source>
</reference>
<dbReference type="Proteomes" id="UP000076722">
    <property type="component" value="Unassembled WGS sequence"/>
</dbReference>
<evidence type="ECO:0000313" key="12">
    <source>
        <dbReference type="EMBL" id="KZS90317.1"/>
    </source>
</evidence>
<dbReference type="GO" id="GO:0020037">
    <property type="term" value="F:heme binding"/>
    <property type="evidence" value="ECO:0007669"/>
    <property type="project" value="InterPro"/>
</dbReference>
<dbReference type="AlphaFoldDB" id="A0A164R7K7"/>
<dbReference type="InterPro" id="IPR017972">
    <property type="entry name" value="Cyt_P450_CS"/>
</dbReference>
<dbReference type="PRINTS" id="PR00385">
    <property type="entry name" value="P450"/>
</dbReference>
<feature type="transmembrane region" description="Helical" evidence="11">
    <location>
        <begin position="12"/>
        <end position="37"/>
    </location>
</feature>
<dbReference type="OrthoDB" id="1470350at2759"/>
<comment type="similarity">
    <text evidence="3 10">Belongs to the cytochrome P450 family.</text>
</comment>
<evidence type="ECO:0000256" key="10">
    <source>
        <dbReference type="RuleBase" id="RU000461"/>
    </source>
</evidence>
<dbReference type="PANTHER" id="PTHR24305:SF166">
    <property type="entry name" value="CYTOCHROME P450 12A4, MITOCHONDRIAL-RELATED"/>
    <property type="match status" value="1"/>
</dbReference>
<keyword evidence="7 9" id="KW-0408">Iron</keyword>
<evidence type="ECO:0000256" key="11">
    <source>
        <dbReference type="SAM" id="Phobius"/>
    </source>
</evidence>
<comment type="pathway">
    <text evidence="2">Secondary metabolite biosynthesis.</text>
</comment>
<gene>
    <name evidence="12" type="ORF">SISNIDRAFT_488524</name>
</gene>
<dbReference type="InterPro" id="IPR002403">
    <property type="entry name" value="Cyt_P450_E_grp-IV"/>
</dbReference>
<dbReference type="InterPro" id="IPR001128">
    <property type="entry name" value="Cyt_P450"/>
</dbReference>
<keyword evidence="8 10" id="KW-0503">Monooxygenase</keyword>
<evidence type="ECO:0000256" key="3">
    <source>
        <dbReference type="ARBA" id="ARBA00010617"/>
    </source>
</evidence>
<name>A0A164R7K7_9AGAM</name>
<dbReference type="PRINTS" id="PR00465">
    <property type="entry name" value="EP450IV"/>
</dbReference>
<dbReference type="EMBL" id="KV419422">
    <property type="protein sequence ID" value="KZS90317.1"/>
    <property type="molecule type" value="Genomic_DNA"/>
</dbReference>
<dbReference type="PANTHER" id="PTHR24305">
    <property type="entry name" value="CYTOCHROME P450"/>
    <property type="match status" value="1"/>
</dbReference>
<sequence length="543" mass="60652">MFSLSLLAISFTLLKVLCLLLLVPVLYLCVWLVHMLYIAPRFDTLNNMPGPLGGKLETHLNDMMNPNITSKSHGKFIEKYGFSWRFNGFGSFDLRLLTLDPRALAYILNSPAYQKPVQTRRLLSILLGKGIFAAEGDAHKRQRKVINPAFTAQSVRGVAPIFFDKAEKLCRKITAETTTGKEGQSFDMYHLLGRLAFDIIGAAGFGWEFHALDSESEEVYLAYRRMFGTMDAGPGPKLLLDLQFPWLPKIWADERNRIISRSNKTIHTWGAQVIEDRKQIMASEKGTSQDKSILSVLLKANMEESNNAQRLSDAELLDQLSTFLFGGSDSVSIAIVWCLHLLSLHPTVQSSLREELASFRSMDADDQTSFLDSCPLLEYVVKESLRLAPPVHSTIRMATKDDLIPVSRPVTMRDGTLATHIPIKKGSYIHIPMEAFNLCKDIWGSDADEFKPERWTDLPPAARSHLGLAGLMTFSFGPHSCPGFRFALLEIKVVVAVLITQFDFAPAETIKRFNAVVSRPAVVKDGQFDSNASLPLKVTSLTL</sequence>
<evidence type="ECO:0000256" key="8">
    <source>
        <dbReference type="ARBA" id="ARBA00023033"/>
    </source>
</evidence>
<proteinExistence type="inferred from homology"/>
<keyword evidence="6 10" id="KW-0560">Oxidoreductase</keyword>
<dbReference type="Gene3D" id="1.10.630.10">
    <property type="entry name" value="Cytochrome P450"/>
    <property type="match status" value="1"/>
</dbReference>
<protein>
    <submittedName>
        <fullName evidence="12">Cytochrome P450</fullName>
    </submittedName>
</protein>
<evidence type="ECO:0000256" key="4">
    <source>
        <dbReference type="ARBA" id="ARBA00022617"/>
    </source>
</evidence>
<dbReference type="GO" id="GO:0005506">
    <property type="term" value="F:iron ion binding"/>
    <property type="evidence" value="ECO:0007669"/>
    <property type="project" value="InterPro"/>
</dbReference>
<evidence type="ECO:0000256" key="9">
    <source>
        <dbReference type="PIRSR" id="PIRSR602403-1"/>
    </source>
</evidence>
<dbReference type="SUPFAM" id="SSF48264">
    <property type="entry name" value="Cytochrome P450"/>
    <property type="match status" value="1"/>
</dbReference>
<dbReference type="InterPro" id="IPR036396">
    <property type="entry name" value="Cyt_P450_sf"/>
</dbReference>
<dbReference type="PROSITE" id="PS00086">
    <property type="entry name" value="CYTOCHROME_P450"/>
    <property type="match status" value="1"/>
</dbReference>
<evidence type="ECO:0000256" key="6">
    <source>
        <dbReference type="ARBA" id="ARBA00023002"/>
    </source>
</evidence>
<evidence type="ECO:0000256" key="5">
    <source>
        <dbReference type="ARBA" id="ARBA00022723"/>
    </source>
</evidence>
<evidence type="ECO:0000313" key="13">
    <source>
        <dbReference type="Proteomes" id="UP000076722"/>
    </source>
</evidence>
<accession>A0A164R7K7</accession>